<evidence type="ECO:0000256" key="1">
    <source>
        <dbReference type="SAM" id="MobiDB-lite"/>
    </source>
</evidence>
<protein>
    <submittedName>
        <fullName evidence="2">Uncharacterized protein</fullName>
    </submittedName>
</protein>
<keyword evidence="3" id="KW-1185">Reference proteome</keyword>
<reference evidence="2 3" key="1">
    <citation type="submission" date="2024-01" db="EMBL/GenBank/DDBJ databases">
        <title>The complete chloroplast genome sequence of Lithospermum erythrorhizon: insights into the phylogenetic relationship among Boraginaceae species and the maternal lineages of purple gromwells.</title>
        <authorList>
            <person name="Okada T."/>
            <person name="Watanabe K."/>
        </authorList>
    </citation>
    <scope>NUCLEOTIDE SEQUENCE [LARGE SCALE GENOMIC DNA]</scope>
</reference>
<name>A0AAV3NQF3_LITER</name>
<dbReference type="EMBL" id="BAABME010030223">
    <property type="protein sequence ID" value="GAA0140300.1"/>
    <property type="molecule type" value="Genomic_DNA"/>
</dbReference>
<evidence type="ECO:0000313" key="3">
    <source>
        <dbReference type="Proteomes" id="UP001454036"/>
    </source>
</evidence>
<comment type="caution">
    <text evidence="2">The sequence shown here is derived from an EMBL/GenBank/DDBJ whole genome shotgun (WGS) entry which is preliminary data.</text>
</comment>
<proteinExistence type="predicted"/>
<gene>
    <name evidence="2" type="ORF">LIER_42613</name>
</gene>
<feature type="region of interest" description="Disordered" evidence="1">
    <location>
        <begin position="63"/>
        <end position="121"/>
    </location>
</feature>
<dbReference type="AlphaFoldDB" id="A0AAV3NQF3"/>
<organism evidence="2 3">
    <name type="scientific">Lithospermum erythrorhizon</name>
    <name type="common">Purple gromwell</name>
    <name type="synonym">Lithospermum officinale var. erythrorhizon</name>
    <dbReference type="NCBI Taxonomy" id="34254"/>
    <lineage>
        <taxon>Eukaryota</taxon>
        <taxon>Viridiplantae</taxon>
        <taxon>Streptophyta</taxon>
        <taxon>Embryophyta</taxon>
        <taxon>Tracheophyta</taxon>
        <taxon>Spermatophyta</taxon>
        <taxon>Magnoliopsida</taxon>
        <taxon>eudicotyledons</taxon>
        <taxon>Gunneridae</taxon>
        <taxon>Pentapetalae</taxon>
        <taxon>asterids</taxon>
        <taxon>lamiids</taxon>
        <taxon>Boraginales</taxon>
        <taxon>Boraginaceae</taxon>
        <taxon>Boraginoideae</taxon>
        <taxon>Lithospermeae</taxon>
        <taxon>Lithospermum</taxon>
    </lineage>
</organism>
<feature type="compositionally biased region" description="Polar residues" evidence="1">
    <location>
        <begin position="80"/>
        <end position="96"/>
    </location>
</feature>
<evidence type="ECO:0000313" key="2">
    <source>
        <dbReference type="EMBL" id="GAA0140300.1"/>
    </source>
</evidence>
<dbReference type="Proteomes" id="UP001454036">
    <property type="component" value="Unassembled WGS sequence"/>
</dbReference>
<accession>A0AAV3NQF3</accession>
<sequence>MLKALFHHTSCNFFSLSLEKLPKVYRKTPPFPQVTYQAHCCHEVSPPSPPKKVKIYRGSEVHLPFSSPPPSPSSARPVVGSSTSRALAEGNSTLNQYHGFGRRSYTRPPQGGGTGARAPRYSFSSYRGQQLPLGAFIVGPRLEEGQGGESCCLPGCSCRSSEDGRLHHTYCQDSPLRCRRIGDIILSDVVLNFQDWVPTLLALDEEYMQRYPTGWLDNTIPLPPVTEILPAP</sequence>